<keyword evidence="2" id="KW-1185">Reference proteome</keyword>
<feature type="non-terminal residue" evidence="1">
    <location>
        <position position="33"/>
    </location>
</feature>
<evidence type="ECO:0000313" key="1">
    <source>
        <dbReference type="EMBL" id="KFM74174.1"/>
    </source>
</evidence>
<name>A0A087U9Y5_STEMI</name>
<sequence>MTSLGFWPIWKRNTLCIILRLFLSCLNKDICLQ</sequence>
<dbReference type="AlphaFoldDB" id="A0A087U9Y5"/>
<accession>A0A087U9Y5</accession>
<gene>
    <name evidence="1" type="ORF">X975_23432</name>
</gene>
<protein>
    <submittedName>
        <fullName evidence="1">Uncharacterized protein</fullName>
    </submittedName>
</protein>
<dbReference type="Proteomes" id="UP000054359">
    <property type="component" value="Unassembled WGS sequence"/>
</dbReference>
<proteinExistence type="predicted"/>
<dbReference type="EMBL" id="KK118899">
    <property type="protein sequence ID" value="KFM74174.1"/>
    <property type="molecule type" value="Genomic_DNA"/>
</dbReference>
<reference evidence="1 2" key="1">
    <citation type="submission" date="2013-11" db="EMBL/GenBank/DDBJ databases">
        <title>Genome sequencing of Stegodyphus mimosarum.</title>
        <authorList>
            <person name="Bechsgaard J."/>
        </authorList>
    </citation>
    <scope>NUCLEOTIDE SEQUENCE [LARGE SCALE GENOMIC DNA]</scope>
</reference>
<organism evidence="1 2">
    <name type="scientific">Stegodyphus mimosarum</name>
    <name type="common">African social velvet spider</name>
    <dbReference type="NCBI Taxonomy" id="407821"/>
    <lineage>
        <taxon>Eukaryota</taxon>
        <taxon>Metazoa</taxon>
        <taxon>Ecdysozoa</taxon>
        <taxon>Arthropoda</taxon>
        <taxon>Chelicerata</taxon>
        <taxon>Arachnida</taxon>
        <taxon>Araneae</taxon>
        <taxon>Araneomorphae</taxon>
        <taxon>Entelegynae</taxon>
        <taxon>Eresoidea</taxon>
        <taxon>Eresidae</taxon>
        <taxon>Stegodyphus</taxon>
    </lineage>
</organism>
<evidence type="ECO:0000313" key="2">
    <source>
        <dbReference type="Proteomes" id="UP000054359"/>
    </source>
</evidence>